<dbReference type="EMBL" id="NHYE01001391">
    <property type="protein sequence ID" value="PPQ96185.1"/>
    <property type="molecule type" value="Genomic_DNA"/>
</dbReference>
<dbReference type="OrthoDB" id="2269034at2759"/>
<evidence type="ECO:0000313" key="2">
    <source>
        <dbReference type="Proteomes" id="UP000284706"/>
    </source>
</evidence>
<dbReference type="AlphaFoldDB" id="A0A409XZP0"/>
<organism evidence="1 2">
    <name type="scientific">Gymnopilus dilepis</name>
    <dbReference type="NCBI Taxonomy" id="231916"/>
    <lineage>
        <taxon>Eukaryota</taxon>
        <taxon>Fungi</taxon>
        <taxon>Dikarya</taxon>
        <taxon>Basidiomycota</taxon>
        <taxon>Agaricomycotina</taxon>
        <taxon>Agaricomycetes</taxon>
        <taxon>Agaricomycetidae</taxon>
        <taxon>Agaricales</taxon>
        <taxon>Agaricineae</taxon>
        <taxon>Hymenogastraceae</taxon>
        <taxon>Gymnopilus</taxon>
    </lineage>
</organism>
<dbReference type="Gene3D" id="1.20.1280.50">
    <property type="match status" value="1"/>
</dbReference>
<comment type="caution">
    <text evidence="1">The sequence shown here is derived from an EMBL/GenBank/DDBJ whole genome shotgun (WGS) entry which is preliminary data.</text>
</comment>
<name>A0A409XZP0_9AGAR</name>
<proteinExistence type="predicted"/>
<accession>A0A409XZP0</accession>
<dbReference type="Proteomes" id="UP000284706">
    <property type="component" value="Unassembled WGS sequence"/>
</dbReference>
<evidence type="ECO:0000313" key="1">
    <source>
        <dbReference type="EMBL" id="PPQ96185.1"/>
    </source>
</evidence>
<reference evidence="1 2" key="1">
    <citation type="journal article" date="2018" name="Evol. Lett.">
        <title>Horizontal gene cluster transfer increased hallucinogenic mushroom diversity.</title>
        <authorList>
            <person name="Reynolds H.T."/>
            <person name="Vijayakumar V."/>
            <person name="Gluck-Thaler E."/>
            <person name="Korotkin H.B."/>
            <person name="Matheny P.B."/>
            <person name="Slot J.C."/>
        </authorList>
    </citation>
    <scope>NUCLEOTIDE SEQUENCE [LARGE SCALE GENOMIC DNA]</scope>
    <source>
        <strain evidence="1 2">SRW20</strain>
    </source>
</reference>
<gene>
    <name evidence="1" type="ORF">CVT26_004819</name>
</gene>
<keyword evidence="2" id="KW-1185">Reference proteome</keyword>
<sequence>MGCPYCQDPNYPAANGLVNARPPCIQPQGPCIPCKKMEKLDRQICQAKLALDDMLKQRFELATERNAEHDPITRLCPPEVVSSIFEFYVGQHAPPFDTWKSDRKAPMTLASVCRTWRAIAFSTPRLWTSLSIDLRQSKPPFFTRLTLTRQWLERSAQLPLSISVEGCAYSSPTDARAIEADVMIHIVKECYPRCWALRIDAPSYVLDKFSTSSQESSVLERLALHSSNHGGSFDGEVQLGAARPTQVSISELDVDCVRILWDRVTKVELEYINYDDLLKVLQAAPGIEDGTFTNVGLPAEAFDGPDNPIVGASLQRFVFTTVGPEDPLADQLLEHITLPAIKDFTFCDEGNFLSAGNFIPFLQRSRCSLTRLVLCCMYFEDCQDLISILKEIPSLEDFNLQPYDDGLLTPILCHLGHTSLVPATSQEAFLPRLEIFYYKMVSDFFGWGGFPEIFGHISDIDSPQRRPLRCLEVEIEPSQLSLTTDYCIPPPILQHFLQLKAAGIELRLPAPRTNEDLLQVSVDLYDVDFPPLNT</sequence>
<dbReference type="STRING" id="231916.A0A409XZP0"/>
<protein>
    <submittedName>
        <fullName evidence="1">Uncharacterized protein</fullName>
    </submittedName>
</protein>
<dbReference type="InParanoid" id="A0A409XZP0"/>